<name>A0A6G9A751_9BRAD</name>
<dbReference type="GO" id="GO:0008410">
    <property type="term" value="F:CoA-transferase activity"/>
    <property type="evidence" value="ECO:0007669"/>
    <property type="project" value="TreeGrafter"/>
</dbReference>
<dbReference type="Gene3D" id="3.40.50.10540">
    <property type="entry name" value="Crotonobetainyl-coa:carnitine coa-transferase, domain 1"/>
    <property type="match status" value="1"/>
</dbReference>
<dbReference type="AlphaFoldDB" id="A0A6G9A751"/>
<gene>
    <name evidence="2" type="ORF">HAV00_19380</name>
</gene>
<dbReference type="EMBL" id="CP050066">
    <property type="protein sequence ID" value="QIP08297.1"/>
    <property type="molecule type" value="Genomic_DNA"/>
</dbReference>
<evidence type="ECO:0000256" key="1">
    <source>
        <dbReference type="ARBA" id="ARBA00022679"/>
    </source>
</evidence>
<dbReference type="InterPro" id="IPR023606">
    <property type="entry name" value="CoA-Trfase_III_dom_1_sf"/>
</dbReference>
<keyword evidence="1 2" id="KW-0808">Transferase</keyword>
<dbReference type="EC" id="2.8.3.-" evidence="2"/>
<evidence type="ECO:0000313" key="3">
    <source>
        <dbReference type="Proteomes" id="UP000500895"/>
    </source>
</evidence>
<dbReference type="InterPro" id="IPR044855">
    <property type="entry name" value="CoA-Trfase_III_dom3_sf"/>
</dbReference>
<dbReference type="PANTHER" id="PTHR48207">
    <property type="entry name" value="SUCCINATE--HYDROXYMETHYLGLUTARATE COA-TRANSFERASE"/>
    <property type="match status" value="1"/>
</dbReference>
<dbReference type="Gene3D" id="3.30.1540.10">
    <property type="entry name" value="formyl-coa transferase, domain 3"/>
    <property type="match status" value="1"/>
</dbReference>
<accession>A0A6G9A751</accession>
<reference evidence="2 3" key="1">
    <citation type="journal article" date="2020" name="Int. J. Syst. Evol. Microbiol.">
        <title>Description and complete genome sequences of Bradyrhizobium symbiodeficiens sp. nov., a non-symbiotic bacterium associated with legumes native to Canada.</title>
        <authorList>
            <person name="Bromfield E.S.P."/>
            <person name="Cloutier S."/>
            <person name="Nguyen H.D.T."/>
        </authorList>
    </citation>
    <scope>NUCLEOTIDE SEQUENCE [LARGE SCALE GENOMIC DNA]</scope>
    <source>
        <strain evidence="2 3">101S1MB</strain>
    </source>
</reference>
<dbReference type="InterPro" id="IPR003673">
    <property type="entry name" value="CoA-Trfase_fam_III"/>
</dbReference>
<dbReference type="Proteomes" id="UP000500895">
    <property type="component" value="Chromosome"/>
</dbReference>
<dbReference type="PANTHER" id="PTHR48207:SF4">
    <property type="entry name" value="BLL6097 PROTEIN"/>
    <property type="match status" value="1"/>
</dbReference>
<dbReference type="SUPFAM" id="SSF89796">
    <property type="entry name" value="CoA-transferase family III (CaiB/BaiF)"/>
    <property type="match status" value="1"/>
</dbReference>
<evidence type="ECO:0000313" key="2">
    <source>
        <dbReference type="EMBL" id="QIP08297.1"/>
    </source>
</evidence>
<dbReference type="RefSeq" id="WP_166468469.1">
    <property type="nucleotide sequence ID" value="NZ_CP050066.2"/>
</dbReference>
<sequence>MDTTPADGPLGGIRVIDLTNVIMGPFATHIMADLGADVIKIESEEGDSFRTYRPNRNEGMAGGFLHLNRNKRSVMLDLKQSAGMDALCRLIATADVFVHSLRPKAIDKLGLGYQAVRAIKPDIIYCGAYGFSEKGPYRDKAAYDDIIQAGSGLAALHMVARGEPAFMPTVLCDKLSGQAIAYSVMAALFQRERGGGGQAIEVPMFETTAEFAYIEHLLGFAFEPSLGDPGYARVVSPRRKPFRTGDGYMCILPYSDRNWRDFFDFVGRPEMKSDARFFPLVERVAHLETLYEIIEQEAPRHSTAAWVSFCDDVSIPCMPVLGLADLPDDEHMKAVGMFSRAEHPSEGAYKSIRAPVSFSSSPFRVRRHAPRLGEHTAELLAEIGVHVPETISPSGKSK</sequence>
<organism evidence="2 3">
    <name type="scientific">Bradyrhizobium symbiodeficiens</name>
    <dbReference type="NCBI Taxonomy" id="1404367"/>
    <lineage>
        <taxon>Bacteria</taxon>
        <taxon>Pseudomonadati</taxon>
        <taxon>Pseudomonadota</taxon>
        <taxon>Alphaproteobacteria</taxon>
        <taxon>Hyphomicrobiales</taxon>
        <taxon>Nitrobacteraceae</taxon>
        <taxon>Bradyrhizobium</taxon>
    </lineage>
</organism>
<protein>
    <submittedName>
        <fullName evidence="2">CoA transferase</fullName>
        <ecNumber evidence="2">2.8.3.-</ecNumber>
    </submittedName>
</protein>
<dbReference type="Pfam" id="PF02515">
    <property type="entry name" value="CoA_transf_3"/>
    <property type="match status" value="1"/>
</dbReference>
<proteinExistence type="predicted"/>
<dbReference type="InterPro" id="IPR050483">
    <property type="entry name" value="CoA-transferase_III_domain"/>
</dbReference>